<proteinExistence type="predicted"/>
<keyword evidence="3" id="KW-0406">Ion transport</keyword>
<evidence type="ECO:0000313" key="4">
    <source>
        <dbReference type="Proteomes" id="UP000268658"/>
    </source>
</evidence>
<accession>A0A3S4VIB5</accession>
<dbReference type="InterPro" id="IPR013099">
    <property type="entry name" value="K_chnl_dom"/>
</dbReference>
<feature type="transmembrane region" description="Helical" evidence="1">
    <location>
        <begin position="33"/>
        <end position="52"/>
    </location>
</feature>
<dbReference type="GO" id="GO:0034220">
    <property type="term" value="P:monoatomic ion transmembrane transport"/>
    <property type="evidence" value="ECO:0007669"/>
    <property type="project" value="UniProtKB-KW"/>
</dbReference>
<evidence type="ECO:0000259" key="2">
    <source>
        <dbReference type="Pfam" id="PF07885"/>
    </source>
</evidence>
<dbReference type="Gene3D" id="1.10.287.70">
    <property type="match status" value="1"/>
</dbReference>
<keyword evidence="1" id="KW-1133">Transmembrane helix</keyword>
<sequence length="160" mass="17290">MTALLRWGRPLAVPLLVLGCFYAAPVSPDVELPARGLASLALLAALAVVVVRQLRYYRDALSRLVHVFMAVVALLALACYAMATHQPDQFTGLVTRTDALYFTVTTISTVGYGDVHAVGQAARGLVTAMIVFDVVFLGALGQAISQRYHDRRQDQEGTQS</sequence>
<name>A0A3S4VIB5_ACTVI</name>
<dbReference type="AlphaFoldDB" id="A0A3S4VIB5"/>
<dbReference type="PROSITE" id="PS51257">
    <property type="entry name" value="PROKAR_LIPOPROTEIN"/>
    <property type="match status" value="1"/>
</dbReference>
<dbReference type="Proteomes" id="UP000268658">
    <property type="component" value="Chromosome"/>
</dbReference>
<feature type="domain" description="Potassium channel" evidence="2">
    <location>
        <begin position="72"/>
        <end position="142"/>
    </location>
</feature>
<keyword evidence="3" id="KW-0813">Transport</keyword>
<feature type="transmembrane region" description="Helical" evidence="1">
    <location>
        <begin position="125"/>
        <end position="144"/>
    </location>
</feature>
<reference evidence="3 4" key="1">
    <citation type="submission" date="2018-12" db="EMBL/GenBank/DDBJ databases">
        <authorList>
            <consortium name="Pathogen Informatics"/>
        </authorList>
    </citation>
    <scope>NUCLEOTIDE SEQUENCE [LARGE SCALE GENOMIC DNA]</scope>
    <source>
        <strain evidence="3 4">NCTC10951</strain>
    </source>
</reference>
<dbReference type="SUPFAM" id="SSF81324">
    <property type="entry name" value="Voltage-gated potassium channels"/>
    <property type="match status" value="1"/>
</dbReference>
<keyword evidence="1" id="KW-0472">Membrane</keyword>
<evidence type="ECO:0000256" key="1">
    <source>
        <dbReference type="SAM" id="Phobius"/>
    </source>
</evidence>
<organism evidence="3 4">
    <name type="scientific">Actinomyces viscosus</name>
    <dbReference type="NCBI Taxonomy" id="1656"/>
    <lineage>
        <taxon>Bacteria</taxon>
        <taxon>Bacillati</taxon>
        <taxon>Actinomycetota</taxon>
        <taxon>Actinomycetes</taxon>
        <taxon>Actinomycetales</taxon>
        <taxon>Actinomycetaceae</taxon>
        <taxon>Actinomyces</taxon>
    </lineage>
</organism>
<keyword evidence="3" id="KW-0407">Ion channel</keyword>
<protein>
    <submittedName>
        <fullName evidence="3">Voltage-gated potassium channel</fullName>
    </submittedName>
</protein>
<keyword evidence="1" id="KW-0812">Transmembrane</keyword>
<evidence type="ECO:0000313" key="3">
    <source>
        <dbReference type="EMBL" id="VEI14676.1"/>
    </source>
</evidence>
<feature type="transmembrane region" description="Helical" evidence="1">
    <location>
        <begin position="64"/>
        <end position="83"/>
    </location>
</feature>
<dbReference type="KEGG" id="avc:NCTC10951_00546"/>
<dbReference type="EMBL" id="LR134477">
    <property type="protein sequence ID" value="VEI14676.1"/>
    <property type="molecule type" value="Genomic_DNA"/>
</dbReference>
<dbReference type="Pfam" id="PF07885">
    <property type="entry name" value="Ion_trans_2"/>
    <property type="match status" value="1"/>
</dbReference>
<dbReference type="RefSeq" id="WP_209023497.1">
    <property type="nucleotide sequence ID" value="NZ_JASPER010000005.1"/>
</dbReference>
<gene>
    <name evidence="3" type="ORF">NCTC10951_00546</name>
</gene>